<reference evidence="3" key="1">
    <citation type="journal article" date="2017" name="Genome Biol.">
        <title>Comparative genomics reveals high biological diversity and specific adaptations in the industrially and medically important fungal genus Aspergillus.</title>
        <authorList>
            <person name="de Vries R.P."/>
            <person name="Riley R."/>
            <person name="Wiebenga A."/>
            <person name="Aguilar-Osorio G."/>
            <person name="Amillis S."/>
            <person name="Uchima C.A."/>
            <person name="Anderluh G."/>
            <person name="Asadollahi M."/>
            <person name="Askin M."/>
            <person name="Barry K."/>
            <person name="Battaglia E."/>
            <person name="Bayram O."/>
            <person name="Benocci T."/>
            <person name="Braus-Stromeyer S.A."/>
            <person name="Caldana C."/>
            <person name="Canovas D."/>
            <person name="Cerqueira G.C."/>
            <person name="Chen F."/>
            <person name="Chen W."/>
            <person name="Choi C."/>
            <person name="Clum A."/>
            <person name="Dos Santos R.A."/>
            <person name="Damasio A.R."/>
            <person name="Diallinas G."/>
            <person name="Emri T."/>
            <person name="Fekete E."/>
            <person name="Flipphi M."/>
            <person name="Freyberg S."/>
            <person name="Gallo A."/>
            <person name="Gournas C."/>
            <person name="Habgood R."/>
            <person name="Hainaut M."/>
            <person name="Harispe M.L."/>
            <person name="Henrissat B."/>
            <person name="Hilden K.S."/>
            <person name="Hope R."/>
            <person name="Hossain A."/>
            <person name="Karabika E."/>
            <person name="Karaffa L."/>
            <person name="Karanyi Z."/>
            <person name="Krasevec N."/>
            <person name="Kuo A."/>
            <person name="Kusch H."/>
            <person name="LaButti K."/>
            <person name="Lagendijk E.L."/>
            <person name="Lapidus A."/>
            <person name="Levasseur A."/>
            <person name="Lindquist E."/>
            <person name="Lipzen A."/>
            <person name="Logrieco A.F."/>
            <person name="MacCabe A."/>
            <person name="Maekelae M.R."/>
            <person name="Malavazi I."/>
            <person name="Melin P."/>
            <person name="Meyer V."/>
            <person name="Mielnichuk N."/>
            <person name="Miskei M."/>
            <person name="Molnar A.P."/>
            <person name="Mule G."/>
            <person name="Ngan C.Y."/>
            <person name="Orejas M."/>
            <person name="Orosz E."/>
            <person name="Ouedraogo J.P."/>
            <person name="Overkamp K.M."/>
            <person name="Park H.-S."/>
            <person name="Perrone G."/>
            <person name="Piumi F."/>
            <person name="Punt P.J."/>
            <person name="Ram A.F."/>
            <person name="Ramon A."/>
            <person name="Rauscher S."/>
            <person name="Record E."/>
            <person name="Riano-Pachon D.M."/>
            <person name="Robert V."/>
            <person name="Roehrig J."/>
            <person name="Ruller R."/>
            <person name="Salamov A."/>
            <person name="Salih N.S."/>
            <person name="Samson R.A."/>
            <person name="Sandor E."/>
            <person name="Sanguinetti M."/>
            <person name="Schuetze T."/>
            <person name="Sepcic K."/>
            <person name="Shelest E."/>
            <person name="Sherlock G."/>
            <person name="Sophianopoulou V."/>
            <person name="Squina F.M."/>
            <person name="Sun H."/>
            <person name="Susca A."/>
            <person name="Todd R.B."/>
            <person name="Tsang A."/>
            <person name="Unkles S.E."/>
            <person name="van de Wiele N."/>
            <person name="van Rossen-Uffink D."/>
            <person name="Oliveira J.V."/>
            <person name="Vesth T.C."/>
            <person name="Visser J."/>
            <person name="Yu J.-H."/>
            <person name="Zhou M."/>
            <person name="Andersen M.R."/>
            <person name="Archer D.B."/>
            <person name="Baker S.E."/>
            <person name="Benoit I."/>
            <person name="Brakhage A.A."/>
            <person name="Braus G.H."/>
            <person name="Fischer R."/>
            <person name="Frisvad J.C."/>
            <person name="Goldman G.H."/>
            <person name="Houbraken J."/>
            <person name="Oakley B."/>
            <person name="Pocsi I."/>
            <person name="Scazzocchio C."/>
            <person name="Seiboth B."/>
            <person name="vanKuyk P.A."/>
            <person name="Wortman J."/>
            <person name="Dyer P.S."/>
            <person name="Grigoriev I.V."/>
        </authorList>
    </citation>
    <scope>NUCLEOTIDE SEQUENCE [LARGE SCALE GENOMIC DNA]</scope>
    <source>
        <strain evidence="3">CBS 506.65</strain>
    </source>
</reference>
<keyword evidence="1" id="KW-0732">Signal</keyword>
<organism evidence="2 3">
    <name type="scientific">Penicilliopsis zonata CBS 506.65</name>
    <dbReference type="NCBI Taxonomy" id="1073090"/>
    <lineage>
        <taxon>Eukaryota</taxon>
        <taxon>Fungi</taxon>
        <taxon>Dikarya</taxon>
        <taxon>Ascomycota</taxon>
        <taxon>Pezizomycotina</taxon>
        <taxon>Eurotiomycetes</taxon>
        <taxon>Eurotiomycetidae</taxon>
        <taxon>Eurotiales</taxon>
        <taxon>Aspergillaceae</taxon>
        <taxon>Penicilliopsis</taxon>
    </lineage>
</organism>
<evidence type="ECO:0000313" key="3">
    <source>
        <dbReference type="Proteomes" id="UP000184188"/>
    </source>
</evidence>
<evidence type="ECO:0000256" key="1">
    <source>
        <dbReference type="SAM" id="SignalP"/>
    </source>
</evidence>
<feature type="signal peptide" evidence="1">
    <location>
        <begin position="1"/>
        <end position="20"/>
    </location>
</feature>
<evidence type="ECO:0008006" key="4">
    <source>
        <dbReference type="Google" id="ProtNLM"/>
    </source>
</evidence>
<dbReference type="AlphaFoldDB" id="A0A1L9S5Y7"/>
<evidence type="ECO:0000313" key="2">
    <source>
        <dbReference type="EMBL" id="OJJ42540.1"/>
    </source>
</evidence>
<dbReference type="InterPro" id="IPR024079">
    <property type="entry name" value="MetalloPept_cat_dom_sf"/>
</dbReference>
<protein>
    <recommendedName>
        <fullName evidence="4">Peptidase M12A domain-containing protein</fullName>
    </recommendedName>
</protein>
<name>A0A1L9S5Y7_9EURO</name>
<keyword evidence="3" id="KW-1185">Reference proteome</keyword>
<dbReference type="STRING" id="1073090.A0A1L9S5Y7"/>
<gene>
    <name evidence="2" type="ORF">ASPZODRAFT_20311</name>
</gene>
<dbReference type="GeneID" id="34614031"/>
<dbReference type="RefSeq" id="XP_022577050.1">
    <property type="nucleotide sequence ID" value="XM_022727567.1"/>
</dbReference>
<dbReference type="GO" id="GO:0008237">
    <property type="term" value="F:metallopeptidase activity"/>
    <property type="evidence" value="ECO:0007669"/>
    <property type="project" value="InterPro"/>
</dbReference>
<dbReference type="Proteomes" id="UP000184188">
    <property type="component" value="Unassembled WGS sequence"/>
</dbReference>
<accession>A0A1L9S5Y7</accession>
<dbReference type="EMBL" id="KV878358">
    <property type="protein sequence ID" value="OJJ42540.1"/>
    <property type="molecule type" value="Genomic_DNA"/>
</dbReference>
<dbReference type="SUPFAM" id="SSF55486">
    <property type="entry name" value="Metalloproteases ('zincins'), catalytic domain"/>
    <property type="match status" value="1"/>
</dbReference>
<sequence>MTIKSISMQSLYLFLALVWACDVLAGSRVWQPASSQALDRRFFYIQDKSSQSLLTLDDREVWPGREIRYCWDPSDPRGTKRQLKKNLKAAHNRWITKGLSSDFRLTEATSEVCQDSDARHDLLFISLVRQNEGMATSVGRPAMKLPLTVETSRCDPKMLLFRGEETGNIGVRDMVANYAHELGHAWGLYHEHQNPAFWSGTLLAQGGSVFGPGNNGNWRCENLKDYNSFRDRIVPASDGVGEMNIDNFCSSYTAALKVGFSAADYLPMDQSAGTAHSTQGGPGDVDWASVMIYPSGAGGVVDNNLPGDDKRSPILLKPDGTRIPENRWPSQMDITGLHQLYGQVPAAKKSILQKVGGATTRAFNKVYDLSKGRRQGEAGCL</sequence>
<dbReference type="OrthoDB" id="291007at2759"/>
<feature type="chain" id="PRO_5012905689" description="Peptidase M12A domain-containing protein" evidence="1">
    <location>
        <begin position="21"/>
        <end position="381"/>
    </location>
</feature>
<dbReference type="Gene3D" id="3.40.390.10">
    <property type="entry name" value="Collagenase (Catalytic Domain)"/>
    <property type="match status" value="1"/>
</dbReference>
<dbReference type="VEuPathDB" id="FungiDB:ASPZODRAFT_20311"/>
<proteinExistence type="predicted"/>